<accession>A0A426U5Q0</accession>
<comment type="caution">
    <text evidence="1">The sequence shown here is derived from an EMBL/GenBank/DDBJ whole genome shotgun (WGS) entry which is preliminary data.</text>
</comment>
<organism evidence="1 2">
    <name type="scientific">Candidatus Viridilinea halotolerans</name>
    <dbReference type="NCBI Taxonomy" id="2491704"/>
    <lineage>
        <taxon>Bacteria</taxon>
        <taxon>Bacillati</taxon>
        <taxon>Chloroflexota</taxon>
        <taxon>Chloroflexia</taxon>
        <taxon>Chloroflexales</taxon>
        <taxon>Chloroflexineae</taxon>
        <taxon>Oscillochloridaceae</taxon>
        <taxon>Candidatus Viridilinea</taxon>
    </lineage>
</organism>
<name>A0A426U5Q0_9CHLR</name>
<proteinExistence type="predicted"/>
<dbReference type="EMBL" id="RSAS01000200">
    <property type="protein sequence ID" value="RRR75275.1"/>
    <property type="molecule type" value="Genomic_DNA"/>
</dbReference>
<evidence type="ECO:0000313" key="2">
    <source>
        <dbReference type="Proteomes" id="UP000280307"/>
    </source>
</evidence>
<reference evidence="1 2" key="1">
    <citation type="submission" date="2018-12" db="EMBL/GenBank/DDBJ databases">
        <title>Genome Sequence of Candidatus Viridilinea halotolerans isolated from saline sulfide-rich spring.</title>
        <authorList>
            <person name="Grouzdev D.S."/>
            <person name="Burganskaya E.I."/>
            <person name="Krutkina M.S."/>
            <person name="Sukhacheva M.V."/>
            <person name="Gorlenko V.M."/>
        </authorList>
    </citation>
    <scope>NUCLEOTIDE SEQUENCE [LARGE SCALE GENOMIC DNA]</scope>
    <source>
        <strain evidence="1">Chok-6</strain>
    </source>
</reference>
<protein>
    <recommendedName>
        <fullName evidence="3">LamG domain-containing protein</fullName>
    </recommendedName>
</protein>
<gene>
    <name evidence="1" type="ORF">EI684_05070</name>
</gene>
<dbReference type="InterPro" id="IPR013320">
    <property type="entry name" value="ConA-like_dom_sf"/>
</dbReference>
<evidence type="ECO:0000313" key="1">
    <source>
        <dbReference type="EMBL" id="RRR75275.1"/>
    </source>
</evidence>
<dbReference type="SUPFAM" id="SSF49899">
    <property type="entry name" value="Concanavalin A-like lectins/glucanases"/>
    <property type="match status" value="2"/>
</dbReference>
<dbReference type="Gene3D" id="2.60.120.200">
    <property type="match status" value="2"/>
</dbReference>
<sequence>MISFGNFPKRRSEASLRSFHANLDTIPGLVFWINARMGVQASSTGSVVSVRDVGPHQLVVTPVGNIALVHNAVHGLPAFDTSVGSSYLTVGHSNAITFGTGDFTILAVSRQVNASASYGMLYGKFEYTSPFRGPIVFHAHTTTDTVFRVDGNNGTATPTDDNDNVWRIRWYIREHNVLSVYHGFVVVSRKLVQSISCSDTNDGFILGRPDGVQQVRGQLAEFALWNRAVGEAERISLTRSLVGIYDLGAQPEHREPRPSVALPRYDEVKCWLDPAEASYVQGRCAGIAYRGVVFSQATTTARPWQTTYHNAPALQFNGGQWLLSDDVVSKLASWTMVALVVPETIASNTFVFSSNHSNGSNATFWSLGQGGYGAITKLHLTGFHSDQASGRYCTCRTSSDLPSGLQVWAASYTLGETATRLYVNGMEQASSPIFVSSPAPNANVGTNHRMAVGRGGEWSGSWWSGTFLEGGWWSVALTPSEILNLSCSLLYRHTA</sequence>
<dbReference type="Proteomes" id="UP000280307">
    <property type="component" value="Unassembled WGS sequence"/>
</dbReference>
<evidence type="ECO:0008006" key="3">
    <source>
        <dbReference type="Google" id="ProtNLM"/>
    </source>
</evidence>
<dbReference type="AlphaFoldDB" id="A0A426U5Q0"/>
<dbReference type="Pfam" id="PF13385">
    <property type="entry name" value="Laminin_G_3"/>
    <property type="match status" value="1"/>
</dbReference>